<evidence type="ECO:0000256" key="2">
    <source>
        <dbReference type="SAM" id="Phobius"/>
    </source>
</evidence>
<keyword evidence="2" id="KW-0472">Membrane</keyword>
<name>A0ABP8KIH2_9MICO</name>
<keyword evidence="4" id="KW-1185">Reference proteome</keyword>
<dbReference type="RefSeq" id="WP_345205946.1">
    <property type="nucleotide sequence ID" value="NZ_BAABGM010000014.1"/>
</dbReference>
<evidence type="ECO:0000313" key="4">
    <source>
        <dbReference type="Proteomes" id="UP001500945"/>
    </source>
</evidence>
<accession>A0ABP8KIH2</accession>
<evidence type="ECO:0000313" key="3">
    <source>
        <dbReference type="EMBL" id="GAA4407182.1"/>
    </source>
</evidence>
<reference evidence="4" key="1">
    <citation type="journal article" date="2019" name="Int. J. Syst. Evol. Microbiol.">
        <title>The Global Catalogue of Microorganisms (GCM) 10K type strain sequencing project: providing services to taxonomists for standard genome sequencing and annotation.</title>
        <authorList>
            <consortium name="The Broad Institute Genomics Platform"/>
            <consortium name="The Broad Institute Genome Sequencing Center for Infectious Disease"/>
            <person name="Wu L."/>
            <person name="Ma J."/>
        </authorList>
    </citation>
    <scope>NUCLEOTIDE SEQUENCE [LARGE SCALE GENOMIC DNA]</scope>
    <source>
        <strain evidence="4">JCM 17809</strain>
    </source>
</reference>
<comment type="caution">
    <text evidence="3">The sequence shown here is derived from an EMBL/GenBank/DDBJ whole genome shotgun (WGS) entry which is preliminary data.</text>
</comment>
<protein>
    <submittedName>
        <fullName evidence="3">Uncharacterized protein</fullName>
    </submittedName>
</protein>
<feature type="transmembrane region" description="Helical" evidence="2">
    <location>
        <begin position="12"/>
        <end position="32"/>
    </location>
</feature>
<feature type="region of interest" description="Disordered" evidence="1">
    <location>
        <begin position="227"/>
        <end position="256"/>
    </location>
</feature>
<feature type="compositionally biased region" description="Low complexity" evidence="1">
    <location>
        <begin position="227"/>
        <end position="250"/>
    </location>
</feature>
<feature type="transmembrane region" description="Helical" evidence="2">
    <location>
        <begin position="120"/>
        <end position="140"/>
    </location>
</feature>
<keyword evidence="2" id="KW-0812">Transmembrane</keyword>
<dbReference type="Proteomes" id="UP001500945">
    <property type="component" value="Unassembled WGS sequence"/>
</dbReference>
<organism evidence="3 4">
    <name type="scientific">Fodinibacter luteus</name>
    <dbReference type="NCBI Taxonomy" id="552064"/>
    <lineage>
        <taxon>Bacteria</taxon>
        <taxon>Bacillati</taxon>
        <taxon>Actinomycetota</taxon>
        <taxon>Actinomycetes</taxon>
        <taxon>Micrococcales</taxon>
        <taxon>Intrasporangiaceae</taxon>
        <taxon>Fodinibacter (ex Wang et al. 2009)</taxon>
    </lineage>
</organism>
<evidence type="ECO:0000256" key="1">
    <source>
        <dbReference type="SAM" id="MobiDB-lite"/>
    </source>
</evidence>
<keyword evidence="2" id="KW-1133">Transmembrane helix</keyword>
<dbReference type="EMBL" id="BAABGM010000014">
    <property type="protein sequence ID" value="GAA4407182.1"/>
    <property type="molecule type" value="Genomic_DNA"/>
</dbReference>
<feature type="transmembrane region" description="Helical" evidence="2">
    <location>
        <begin position="53"/>
        <end position="74"/>
    </location>
</feature>
<proteinExistence type="predicted"/>
<sequence>MTTRGERVDGLVRLALTGTAVVVLLFVLSRLIPKGSSLEELQRYLHMGREGNLPTWWTAGLLLGIALFAALSAWGEPKGVARSWTAVAVTAALLSLDEATRLHERMDRITAGLGISVPTYAWVLPGVVVLALVAATLFLVARSLPRQVTRGLLIAAGVFFLGALGVESLYGATARDAASVIQVSLVLLEETLEAVGATIAFCVVSHHVIGRLRVPAGAAAPRVRLPGPDATASTAATAPTADPAPATRASRVSRAS</sequence>
<feature type="transmembrane region" description="Helical" evidence="2">
    <location>
        <begin position="152"/>
        <end position="172"/>
    </location>
</feature>
<gene>
    <name evidence="3" type="ORF">GCM10023168_22940</name>
</gene>